<evidence type="ECO:0000256" key="5">
    <source>
        <dbReference type="ARBA" id="ARBA00023104"/>
    </source>
</evidence>
<keyword evidence="5" id="KW-1175">Viral attachment to host cell pilus</keyword>
<dbReference type="EMBL" id="MN033543">
    <property type="protein sequence ID" value="QDH87676.1"/>
    <property type="molecule type" value="Genomic_RNA"/>
</dbReference>
<keyword evidence="2" id="KW-0945">Host-virus interaction</keyword>
<dbReference type="InterPro" id="IPR005563">
    <property type="entry name" value="A_protein"/>
</dbReference>
<proteinExistence type="inferred from homology"/>
<sequence>MTTPNYNRTVTRNNRTRNVVTRASGTTDSGWLVNPITVAVTDSLTTVSVNTPNFRRLKRRILPWHPYSKSRDYGYTTGSYFNQSYYRVSGVDPILSGSDQYERNLDSLSYSWRTYLIAGKSIEADEANPKALSSLFDQIRLQKASSGVFLAEANKTAAHVAHTATRIYKAVKALKSARFGEFMDALGMSYTPYQARAFKSGVRRNFGDPGKGFRYDSSSRLSRPEQRTKFADFTAQSWLEYQYGWKPLLRDVYEHAEALARIGVETSQVVRRAKSRAYNIRDHRWRDSYSVGQLLMDNWIRSEKWAEYVVEYRIPDGALNVSNVFGLTNPLAIAWELVPFSFVVDWFYPIGSALEQLTATNGLVFHRGYNSTRHVLTRSVSAVGSAAISGGYAYVGSSNLGGSYLHFAVNRALLGSFPSVNWPAFKDPRSFSHAASAIALLKTLFLKG</sequence>
<evidence type="ECO:0000313" key="8">
    <source>
        <dbReference type="EMBL" id="QDH87676.1"/>
    </source>
</evidence>
<keyword evidence="6" id="KW-1160">Virus entry into host cell</keyword>
<evidence type="ECO:0000256" key="2">
    <source>
        <dbReference type="ARBA" id="ARBA00022581"/>
    </source>
</evidence>
<name>A0A514D231_9VIRU</name>
<dbReference type="GO" id="GO:0039666">
    <property type="term" value="P:virion attachment to host cell pilus"/>
    <property type="evidence" value="ECO:0007669"/>
    <property type="project" value="UniProtKB-KW"/>
</dbReference>
<gene>
    <name evidence="8" type="ORF">H3Bulk41463_000003</name>
</gene>
<dbReference type="GO" id="GO:0044423">
    <property type="term" value="C:virion component"/>
    <property type="evidence" value="ECO:0007669"/>
    <property type="project" value="UniProtKB-KW"/>
</dbReference>
<organism evidence="8">
    <name type="scientific">Leviviridae sp</name>
    <dbReference type="NCBI Taxonomy" id="2027243"/>
    <lineage>
        <taxon>Viruses</taxon>
        <taxon>Riboviria</taxon>
        <taxon>Orthornavirae</taxon>
        <taxon>Lenarviricota</taxon>
        <taxon>Leviviricetes</taxon>
        <taxon>Norzivirales</taxon>
        <taxon>Fiersviridae</taxon>
    </lineage>
</organism>
<evidence type="ECO:0000256" key="1">
    <source>
        <dbReference type="ARBA" id="ARBA00004328"/>
    </source>
</evidence>
<evidence type="ECO:0000256" key="7">
    <source>
        <dbReference type="ARBA" id="ARBA00035110"/>
    </source>
</evidence>
<evidence type="ECO:0000256" key="4">
    <source>
        <dbReference type="ARBA" id="ARBA00022844"/>
    </source>
</evidence>
<dbReference type="Pfam" id="PF03863">
    <property type="entry name" value="Phage_mat-A"/>
    <property type="match status" value="1"/>
</dbReference>
<keyword evidence="4" id="KW-0946">Virion</keyword>
<reference evidence="8" key="1">
    <citation type="submission" date="2019-05" db="EMBL/GenBank/DDBJ databases">
        <title>Metatranscriptomic reconstruction reveals RNA viruses with the potential to shape carbon cycling in soil.</title>
        <authorList>
            <person name="Starr E.P."/>
            <person name="Nuccio E."/>
            <person name="Pett-Ridge J."/>
            <person name="Banfield J.F."/>
            <person name="Firestone M.K."/>
        </authorList>
    </citation>
    <scope>NUCLEOTIDE SEQUENCE</scope>
    <source>
        <strain evidence="8">H3_Bulk_41_scaffold_463</strain>
    </source>
</reference>
<comment type="subcellular location">
    <subcellularLocation>
        <location evidence="1">Virion</location>
    </subcellularLocation>
</comment>
<accession>A0A514D231</accession>
<keyword evidence="3" id="KW-1161">Viral attachment to host cell</keyword>
<protein>
    <recommendedName>
        <fullName evidence="9">Maturation</fullName>
    </recommendedName>
</protein>
<evidence type="ECO:0000256" key="3">
    <source>
        <dbReference type="ARBA" id="ARBA00022804"/>
    </source>
</evidence>
<evidence type="ECO:0000256" key="6">
    <source>
        <dbReference type="ARBA" id="ARBA00023296"/>
    </source>
</evidence>
<comment type="similarity">
    <text evidence="7">Belongs to the Leviviricetes maturation protein family.</text>
</comment>
<evidence type="ECO:0008006" key="9">
    <source>
        <dbReference type="Google" id="ProtNLM"/>
    </source>
</evidence>